<keyword evidence="2" id="KW-1185">Reference proteome</keyword>
<organism evidence="1 2">
    <name type="scientific">Paenibacillus graminis</name>
    <dbReference type="NCBI Taxonomy" id="189425"/>
    <lineage>
        <taxon>Bacteria</taxon>
        <taxon>Bacillati</taxon>
        <taxon>Bacillota</taxon>
        <taxon>Bacilli</taxon>
        <taxon>Bacillales</taxon>
        <taxon>Paenibacillaceae</taxon>
        <taxon>Paenibacillus</taxon>
    </lineage>
</organism>
<evidence type="ECO:0000313" key="2">
    <source>
        <dbReference type="Proteomes" id="UP000029500"/>
    </source>
</evidence>
<accession>A0A089M542</accession>
<dbReference type="STRING" id="189425.PGRAT_02400"/>
<name>A0A089M542_9BACL</name>
<dbReference type="KEGG" id="pgm:PGRAT_02400"/>
<reference evidence="1 2" key="1">
    <citation type="submission" date="2014-08" db="EMBL/GenBank/DDBJ databases">
        <title>Comparative genomics of the Paenibacillus odorifer group.</title>
        <authorList>
            <person name="den Bakker H.C."/>
            <person name="Tsai Y.-C."/>
            <person name="Martin N."/>
            <person name="Korlach J."/>
            <person name="Wiedmann M."/>
        </authorList>
    </citation>
    <scope>NUCLEOTIDE SEQUENCE [LARGE SCALE GENOMIC DNA]</scope>
    <source>
        <strain evidence="1 2">DSM 15220</strain>
    </source>
</reference>
<gene>
    <name evidence="1" type="ORF">PGRAT_02400</name>
</gene>
<dbReference type="HOGENOM" id="CLU_2618666_0_0_9"/>
<proteinExistence type="predicted"/>
<protein>
    <submittedName>
        <fullName evidence="1">Uncharacterized protein</fullName>
    </submittedName>
</protein>
<sequence length="78" mass="8856">MELKCRFPRVDRRESAVAIFTRLPGHTFLNRSWVVVLESWKVKKLESRKVGSRKTGKSGVGKCGTRKAVKLGVQSREV</sequence>
<dbReference type="Proteomes" id="UP000029500">
    <property type="component" value="Chromosome"/>
</dbReference>
<evidence type="ECO:0000313" key="1">
    <source>
        <dbReference type="EMBL" id="AIQ66628.1"/>
    </source>
</evidence>
<dbReference type="AlphaFoldDB" id="A0A089M542"/>
<dbReference type="EMBL" id="CP009287">
    <property type="protein sequence ID" value="AIQ66628.1"/>
    <property type="molecule type" value="Genomic_DNA"/>
</dbReference>